<evidence type="ECO:0000313" key="1">
    <source>
        <dbReference type="EMBL" id="GHC32690.1"/>
    </source>
</evidence>
<evidence type="ECO:0000313" key="2">
    <source>
        <dbReference type="Proteomes" id="UP000646244"/>
    </source>
</evidence>
<dbReference type="AlphaFoldDB" id="A0A918T8P4"/>
<gene>
    <name evidence="1" type="ORF">GCM10010507_01230</name>
</gene>
<comment type="caution">
    <text evidence="1">The sequence shown here is derived from an EMBL/GenBank/DDBJ whole genome shotgun (WGS) entry which is preliminary data.</text>
</comment>
<sequence length="85" mass="9046">MYCRRGSSAADGPDAAKAVAGVRAEREAAAVMPAVIRGAIRPLRMVMLVLLGRSTGQDTILASGSWARIAERRDIVLPRSGEDPR</sequence>
<proteinExistence type="predicted"/>
<name>A0A918T8P4_STRCJ</name>
<accession>A0A918T8P4</accession>
<dbReference type="Proteomes" id="UP000646244">
    <property type="component" value="Unassembled WGS sequence"/>
</dbReference>
<dbReference type="EMBL" id="BMVB01000001">
    <property type="protein sequence ID" value="GHC32690.1"/>
    <property type="molecule type" value="Genomic_DNA"/>
</dbReference>
<protein>
    <submittedName>
        <fullName evidence="1">Uncharacterized protein</fullName>
    </submittedName>
</protein>
<organism evidence="1 2">
    <name type="scientific">Streptomyces cinnamoneus</name>
    <name type="common">Streptoverticillium cinnamoneum</name>
    <dbReference type="NCBI Taxonomy" id="53446"/>
    <lineage>
        <taxon>Bacteria</taxon>
        <taxon>Bacillati</taxon>
        <taxon>Actinomycetota</taxon>
        <taxon>Actinomycetes</taxon>
        <taxon>Kitasatosporales</taxon>
        <taxon>Streptomycetaceae</taxon>
        <taxon>Streptomyces</taxon>
        <taxon>Streptomyces cinnamoneus group</taxon>
    </lineage>
</organism>
<reference evidence="1" key="1">
    <citation type="journal article" date="2014" name="Int. J. Syst. Evol. Microbiol.">
        <title>Complete genome sequence of Corynebacterium casei LMG S-19264T (=DSM 44701T), isolated from a smear-ripened cheese.</title>
        <authorList>
            <consortium name="US DOE Joint Genome Institute (JGI-PGF)"/>
            <person name="Walter F."/>
            <person name="Albersmeier A."/>
            <person name="Kalinowski J."/>
            <person name="Ruckert C."/>
        </authorList>
    </citation>
    <scope>NUCLEOTIDE SEQUENCE</scope>
    <source>
        <strain evidence="1">JCM 4633</strain>
    </source>
</reference>
<reference evidence="1" key="2">
    <citation type="submission" date="2020-09" db="EMBL/GenBank/DDBJ databases">
        <authorList>
            <person name="Sun Q."/>
            <person name="Ohkuma M."/>
        </authorList>
    </citation>
    <scope>NUCLEOTIDE SEQUENCE</scope>
    <source>
        <strain evidence="1">JCM 4633</strain>
    </source>
</reference>